<accession>A0A7M1RZN6</accession>
<proteinExistence type="predicted"/>
<evidence type="ECO:0000313" key="1">
    <source>
        <dbReference type="EMBL" id="QOR59594.1"/>
    </source>
</evidence>
<dbReference type="Proteomes" id="UP000594161">
    <property type="component" value="Segment"/>
</dbReference>
<dbReference type="GeneID" id="65130201"/>
<dbReference type="RefSeq" id="YP_010111752.1">
    <property type="nucleotide sequence ID" value="NC_055884.1"/>
</dbReference>
<dbReference type="EMBL" id="MT774391">
    <property type="protein sequence ID" value="QOR59594.1"/>
    <property type="molecule type" value="Genomic_DNA"/>
</dbReference>
<keyword evidence="2" id="KW-1185">Reference proteome</keyword>
<name>A0A7M1RZN6_9CAUD</name>
<reference evidence="1 2" key="1">
    <citation type="submission" date="2020-07" db="EMBL/GenBank/DDBJ databases">
        <title>Taxonomic proposal: Crassvirales, a new order of highly abundant and diverse bacterial viruses.</title>
        <authorList>
            <person name="Shkoporov A.N."/>
            <person name="Stockdale S.R."/>
            <person name="Guerin E."/>
            <person name="Ross R.P."/>
            <person name="Hill C."/>
        </authorList>
    </citation>
    <scope>NUCLEOTIDE SEQUENCE [LARGE SCALE GENOMIC DNA]</scope>
</reference>
<protein>
    <submittedName>
        <fullName evidence="1">Uncharacterized protein</fullName>
    </submittedName>
</protein>
<evidence type="ECO:0000313" key="2">
    <source>
        <dbReference type="Proteomes" id="UP000594161"/>
    </source>
</evidence>
<organism evidence="1 2">
    <name type="scientific">uncultured phage cr126_1</name>
    <dbReference type="NCBI Taxonomy" id="2772075"/>
    <lineage>
        <taxon>Viruses</taxon>
        <taxon>Duplodnaviria</taxon>
        <taxon>Heunggongvirae</taxon>
        <taxon>Uroviricota</taxon>
        <taxon>Caudoviricetes</taxon>
        <taxon>Crassvirales</taxon>
        <taxon>Steigviridae</taxon>
        <taxon>Asinivirinae</taxon>
        <taxon>Kolpuevirus</taxon>
        <taxon>Kolpuevirus hominis</taxon>
    </lineage>
</organism>
<dbReference type="KEGG" id="vg:65130201"/>
<sequence>MKHLIIMIAMLLGSVAIYANDSIKVVKTDNTFSYVSKKKVKEEPVKTIFFFETKGKKYPIYKTSKSCFILRISAKTGKEYKQYLPKKVFDSL</sequence>